<evidence type="ECO:0000259" key="2">
    <source>
        <dbReference type="Pfam" id="PF17930"/>
    </source>
</evidence>
<dbReference type="InterPro" id="IPR043167">
    <property type="entry name" value="LpxI_C_sf"/>
</dbReference>
<accession>A0A5C5GCF0</accession>
<evidence type="ECO:0000259" key="1">
    <source>
        <dbReference type="Pfam" id="PF06230"/>
    </source>
</evidence>
<dbReference type="OrthoDB" id="9789836at2"/>
<dbReference type="PANTHER" id="PTHR39962:SF1">
    <property type="entry name" value="LPXI FAMILY PROTEIN"/>
    <property type="match status" value="1"/>
</dbReference>
<dbReference type="Proteomes" id="UP000314011">
    <property type="component" value="Unassembled WGS sequence"/>
</dbReference>
<dbReference type="Pfam" id="PF17930">
    <property type="entry name" value="LpxI_N"/>
    <property type="match status" value="1"/>
</dbReference>
<reference evidence="3 4" key="1">
    <citation type="submission" date="2019-06" db="EMBL/GenBank/DDBJ databases">
        <title>Genome of new Rhodobacteraceae sp. SM1903.</title>
        <authorList>
            <person name="Ren X."/>
        </authorList>
    </citation>
    <scope>NUCLEOTIDE SEQUENCE [LARGE SCALE GENOMIC DNA]</scope>
    <source>
        <strain evidence="3 4">SM1903</strain>
    </source>
</reference>
<dbReference type="EMBL" id="VFFF01000001">
    <property type="protein sequence ID" value="TNY32338.1"/>
    <property type="molecule type" value="Genomic_DNA"/>
</dbReference>
<evidence type="ECO:0000313" key="4">
    <source>
        <dbReference type="Proteomes" id="UP000314011"/>
    </source>
</evidence>
<sequence length="269" mass="28291">MLALIAGTGALPGLICERLRIEGQKPLVCEMRGFTPDLPEDLPRLPFRLETFGTLLATLKGYGVTRVCMAGAVRRPPVEPDAIDEATQPLVPRLKAALARGDDGTLREFVAIFEEARIEVVGAHEIVPELLPPAGLYAGETLTSGIRADAELGEGVVRTLGEADLGQACAVRNGRVLAQEGPEGTAAMLASLSLSPEPGGLLFKAPKPGQERRVDLPAIGPYTVTSVAEAGLTGIVLAAGGVMVIGLEEVVRRCNERGILFWIRAAGES</sequence>
<organism evidence="3 4">
    <name type="scientific">Pelagovum pacificum</name>
    <dbReference type="NCBI Taxonomy" id="2588711"/>
    <lineage>
        <taxon>Bacteria</taxon>
        <taxon>Pseudomonadati</taxon>
        <taxon>Pseudomonadota</taxon>
        <taxon>Alphaproteobacteria</taxon>
        <taxon>Rhodobacterales</taxon>
        <taxon>Paracoccaceae</taxon>
        <taxon>Pelagovum</taxon>
    </lineage>
</organism>
<dbReference type="Pfam" id="PF06230">
    <property type="entry name" value="LpxI_C"/>
    <property type="match status" value="1"/>
</dbReference>
<dbReference type="RefSeq" id="WP_140193017.1">
    <property type="nucleotide sequence ID" value="NZ_CP065915.1"/>
</dbReference>
<dbReference type="PANTHER" id="PTHR39962">
    <property type="entry name" value="BLL4848 PROTEIN"/>
    <property type="match status" value="1"/>
</dbReference>
<dbReference type="Gene3D" id="3.40.50.20">
    <property type="match status" value="1"/>
</dbReference>
<dbReference type="InterPro" id="IPR010415">
    <property type="entry name" value="LpxI_C"/>
</dbReference>
<comment type="caution">
    <text evidence="3">The sequence shown here is derived from an EMBL/GenBank/DDBJ whole genome shotgun (WGS) entry which is preliminary data.</text>
</comment>
<feature type="domain" description="LpxI C-terminal" evidence="1">
    <location>
        <begin position="134"/>
        <end position="261"/>
    </location>
</feature>
<name>A0A5C5GCF0_9RHOB</name>
<dbReference type="Gene3D" id="3.40.140.80">
    <property type="match status" value="1"/>
</dbReference>
<evidence type="ECO:0000313" key="3">
    <source>
        <dbReference type="EMBL" id="TNY32338.1"/>
    </source>
</evidence>
<feature type="domain" description="LpxI N-terminal" evidence="2">
    <location>
        <begin position="2"/>
        <end position="130"/>
    </location>
</feature>
<dbReference type="InterPro" id="IPR041255">
    <property type="entry name" value="LpxI_N"/>
</dbReference>
<keyword evidence="4" id="KW-1185">Reference proteome</keyword>
<protein>
    <submittedName>
        <fullName evidence="3">LpxI family protein</fullName>
    </submittedName>
</protein>
<dbReference type="AlphaFoldDB" id="A0A5C5GCF0"/>
<gene>
    <name evidence="3" type="ORF">FHY64_03315</name>
</gene>
<dbReference type="InterPro" id="IPR053174">
    <property type="entry name" value="LpxI"/>
</dbReference>
<proteinExistence type="predicted"/>